<name>A0AA97K193_EUBMA</name>
<evidence type="ECO:0000313" key="14">
    <source>
        <dbReference type="RefSeq" id="XP_054847131.1"/>
    </source>
</evidence>
<comment type="subunit">
    <text evidence="10">Interacts (via lumenal domain) with lysosomal protein MFSD1; the interaction starts while both proteins are still in the endoplasmic reticulum and is required for stabilization of MFSD1 in lysosomes but has no direct effect on its targeting to lysosomes or transporter activity.</text>
</comment>
<evidence type="ECO:0000256" key="10">
    <source>
        <dbReference type="ARBA" id="ARBA00044960"/>
    </source>
</evidence>
<feature type="transmembrane region" description="Helical" evidence="11">
    <location>
        <begin position="391"/>
        <end position="416"/>
    </location>
</feature>
<keyword evidence="4 11" id="KW-1133">Transmembrane helix</keyword>
<dbReference type="RefSeq" id="XP_054847131.1">
    <property type="nucleotide sequence ID" value="XM_054991156.1"/>
</dbReference>
<dbReference type="InterPro" id="IPR029382">
    <property type="entry name" value="NCU-G1"/>
</dbReference>
<keyword evidence="6" id="KW-0325">Glycoprotein</keyword>
<dbReference type="GO" id="GO:0005765">
    <property type="term" value="C:lysosomal membrane"/>
    <property type="evidence" value="ECO:0007669"/>
    <property type="project" value="UniProtKB-SubCell"/>
</dbReference>
<evidence type="ECO:0000256" key="3">
    <source>
        <dbReference type="ARBA" id="ARBA00022729"/>
    </source>
</evidence>
<comment type="subcellular location">
    <subcellularLocation>
        <location evidence="9">Lysosome membrane</location>
        <topology evidence="9">Single-pass type I membrane protein</topology>
        <orientation evidence="9">Lumenal side</orientation>
    </subcellularLocation>
</comment>
<dbReference type="PANTHER" id="PTHR31981:SF1">
    <property type="entry name" value="GLYCOSYLATED LYSOSOMAL MEMBRANE PROTEIN"/>
    <property type="match status" value="1"/>
</dbReference>
<evidence type="ECO:0000313" key="13">
    <source>
        <dbReference type="Proteomes" id="UP001190640"/>
    </source>
</evidence>
<dbReference type="AlphaFoldDB" id="A0AA97K193"/>
<dbReference type="CTD" id="112770"/>
<keyword evidence="13" id="KW-1185">Reference proteome</keyword>
<evidence type="ECO:0000256" key="5">
    <source>
        <dbReference type="ARBA" id="ARBA00023136"/>
    </source>
</evidence>
<evidence type="ECO:0000256" key="11">
    <source>
        <dbReference type="SAM" id="Phobius"/>
    </source>
</evidence>
<dbReference type="Pfam" id="PF15065">
    <property type="entry name" value="NCU-G1"/>
    <property type="match status" value="2"/>
</dbReference>
<evidence type="ECO:0000256" key="7">
    <source>
        <dbReference type="ARBA" id="ARBA00023228"/>
    </source>
</evidence>
<gene>
    <name evidence="14" type="primary">GLMP</name>
</gene>
<dbReference type="PANTHER" id="PTHR31981">
    <property type="entry name" value="GLYCOSYLATED LYSOSOMAL MEMBRANE PROTEIN"/>
    <property type="match status" value="1"/>
</dbReference>
<dbReference type="KEGG" id="emc:129337465"/>
<evidence type="ECO:0000256" key="2">
    <source>
        <dbReference type="ARBA" id="ARBA00022692"/>
    </source>
</evidence>
<keyword evidence="3 12" id="KW-0732">Signal</keyword>
<evidence type="ECO:0000256" key="9">
    <source>
        <dbReference type="ARBA" id="ARBA00024189"/>
    </source>
</evidence>
<evidence type="ECO:0000256" key="4">
    <source>
        <dbReference type="ARBA" id="ARBA00022989"/>
    </source>
</evidence>
<accession>A0AA97K193</accession>
<evidence type="ECO:0000256" key="8">
    <source>
        <dbReference type="ARBA" id="ARBA00024176"/>
    </source>
</evidence>
<proteinExistence type="inferred from homology"/>
<dbReference type="GeneID" id="129337465"/>
<reference evidence="14" key="1">
    <citation type="submission" date="2025-08" db="UniProtKB">
        <authorList>
            <consortium name="RefSeq"/>
        </authorList>
    </citation>
    <scope>IDENTIFICATION</scope>
    <source>
        <tissue evidence="14">Blood</tissue>
    </source>
</reference>
<keyword evidence="7" id="KW-0458">Lysosome</keyword>
<protein>
    <submittedName>
        <fullName evidence="14">Glycosylated lysosomal membrane protein isoform X1</fullName>
    </submittedName>
</protein>
<organism evidence="13 14">
    <name type="scientific">Eublepharis macularius</name>
    <name type="common">Leopard gecko</name>
    <name type="synonym">Cyrtodactylus macularius</name>
    <dbReference type="NCBI Taxonomy" id="481883"/>
    <lineage>
        <taxon>Eukaryota</taxon>
        <taxon>Metazoa</taxon>
        <taxon>Chordata</taxon>
        <taxon>Craniata</taxon>
        <taxon>Vertebrata</taxon>
        <taxon>Euteleostomi</taxon>
        <taxon>Lepidosauria</taxon>
        <taxon>Squamata</taxon>
        <taxon>Bifurcata</taxon>
        <taxon>Gekkota</taxon>
        <taxon>Eublepharidae</taxon>
        <taxon>Eublepharinae</taxon>
        <taxon>Eublepharis</taxon>
    </lineage>
</organism>
<keyword evidence="2 11" id="KW-0812">Transmembrane</keyword>
<evidence type="ECO:0000256" key="12">
    <source>
        <dbReference type="SAM" id="SignalP"/>
    </source>
</evidence>
<feature type="chain" id="PRO_5041710252" evidence="12">
    <location>
        <begin position="21"/>
        <end position="429"/>
    </location>
</feature>
<comment type="similarity">
    <text evidence="1">Belongs to the GLMP family.</text>
</comment>
<evidence type="ECO:0000256" key="1">
    <source>
        <dbReference type="ARBA" id="ARBA00010599"/>
    </source>
</evidence>
<evidence type="ECO:0000256" key="6">
    <source>
        <dbReference type="ARBA" id="ARBA00023180"/>
    </source>
</evidence>
<keyword evidence="5 11" id="KW-0472">Membrane</keyword>
<feature type="signal peptide" evidence="12">
    <location>
        <begin position="1"/>
        <end position="20"/>
    </location>
</feature>
<comment type="function">
    <text evidence="8">Required to protect lysosomal transporter MFSD1 from lysosomal proteolysis and for MFSD1 lysosomal localization.</text>
</comment>
<sequence>MLVERSCVFLLLLWLVGTLARDPVGYRRKVSLEYNPGLNISSVNLLHIRAVGNNDTIHYVWSTIGAPTALLVYTRSQNSTLHVNWTKLFSPAPSGAVHVEPTDSVLYSTAVIFSKVFEYNGANTSDLFKVPADQFYPTYNLANFTWESLGDKMNKTTLTATFRGAASGPEGTFGNGSISFQNSGEKLMQYGAGTSEKAPCGKDSSQNMVTAYEENSRDARLPRLLHTANCSKVNFVMSGVAPRGNHSRFALEIVTVEEREGRKQLESIRSIDDEYTPTIFEMAQLVSVPRNHSTTSSFLQWKTTAYSSQHAERADTIHCQYYPLQTTNCTVPRSSIAHAYFGEDLESHHAIAAINISFGSEDGEAYEEKRYLSWSALIGFGEPPKDTFSTLVIAILAVGLGTPVVLLVGGSIAAFVSRKKRYSEYEPIN</sequence>
<dbReference type="Proteomes" id="UP001190640">
    <property type="component" value="Chromosome 1"/>
</dbReference>